<dbReference type="Proteomes" id="UP000250070">
    <property type="component" value="Unassembled WGS sequence"/>
</dbReference>
<evidence type="ECO:0000313" key="2">
    <source>
        <dbReference type="Proteomes" id="UP000250070"/>
    </source>
</evidence>
<dbReference type="EMBL" id="UATM01000029">
    <property type="protein sequence ID" value="SPY43662.1"/>
    <property type="molecule type" value="Genomic_DNA"/>
</dbReference>
<organism evidence="1 2">
    <name type="scientific">Peptoniphilus harei</name>
    <dbReference type="NCBI Taxonomy" id="54005"/>
    <lineage>
        <taxon>Bacteria</taxon>
        <taxon>Bacillati</taxon>
        <taxon>Bacillota</taxon>
        <taxon>Tissierellia</taxon>
        <taxon>Tissierellales</taxon>
        <taxon>Peptoniphilaceae</taxon>
        <taxon>Peptoniphilus</taxon>
    </lineage>
</organism>
<name>A0A2X1XMI2_9FIRM</name>
<dbReference type="AlphaFoldDB" id="A0A2X1XMI2"/>
<accession>A0A2X1XMI2</accession>
<gene>
    <name evidence="1" type="ORF">NCTC13076_00329</name>
</gene>
<protein>
    <submittedName>
        <fullName evidence="1">Uncharacterized protein</fullName>
    </submittedName>
</protein>
<proteinExistence type="predicted"/>
<reference evidence="1 2" key="1">
    <citation type="submission" date="2018-06" db="EMBL/GenBank/DDBJ databases">
        <authorList>
            <consortium name="Pathogen Informatics"/>
            <person name="Doyle S."/>
        </authorList>
    </citation>
    <scope>NUCLEOTIDE SEQUENCE [LARGE SCALE GENOMIC DNA]</scope>
    <source>
        <strain evidence="1 2">NCTC13076</strain>
    </source>
</reference>
<sequence>MPSPGPIERYIAVVKTRANFPPTLEDKFLSPSVLPTAIAPRTGKIIAVTEKAKSEIIVLFPAWFPKNGGKIKFPAPKNNPKSIMLT</sequence>
<evidence type="ECO:0000313" key="1">
    <source>
        <dbReference type="EMBL" id="SPY43662.1"/>
    </source>
</evidence>